<evidence type="ECO:0000313" key="2">
    <source>
        <dbReference type="Proteomes" id="UP000005064"/>
    </source>
</evidence>
<dbReference type="EMBL" id="AHBW01000083">
    <property type="protein sequence ID" value="EHK80305.1"/>
    <property type="molecule type" value="Genomic_DNA"/>
</dbReference>
<accession>H0JZ08</accession>
<protein>
    <submittedName>
        <fullName evidence="1">Uncharacterized protein</fullName>
    </submittedName>
</protein>
<organism evidence="1 2">
    <name type="scientific">Rhodococcus pyridinivorans AK37</name>
    <dbReference type="NCBI Taxonomy" id="1114960"/>
    <lineage>
        <taxon>Bacteria</taxon>
        <taxon>Bacillati</taxon>
        <taxon>Actinomycetota</taxon>
        <taxon>Actinomycetes</taxon>
        <taxon>Mycobacteriales</taxon>
        <taxon>Nocardiaceae</taxon>
        <taxon>Rhodococcus</taxon>
    </lineage>
</organism>
<dbReference type="Proteomes" id="UP000005064">
    <property type="component" value="Unassembled WGS sequence"/>
</dbReference>
<reference evidence="1 2" key="1">
    <citation type="submission" date="2011-12" db="EMBL/GenBank/DDBJ databases">
        <authorList>
            <person name="Kriszt B."/>
            <person name="Tancsics A."/>
            <person name="Cserhati M."/>
            <person name="Toth A."/>
            <person name="Nagy I."/>
            <person name="Horvath B."/>
            <person name="Tamura T."/>
            <person name="Kukolya J."/>
            <person name="Szoboszlay S."/>
        </authorList>
    </citation>
    <scope>NUCLEOTIDE SEQUENCE [LARGE SCALE GENOMIC DNA]</scope>
    <source>
        <strain evidence="1 2">AK37</strain>
    </source>
</reference>
<name>H0JZ08_9NOCA</name>
<comment type="caution">
    <text evidence="1">The sequence shown here is derived from an EMBL/GenBank/DDBJ whole genome shotgun (WGS) entry which is preliminary data.</text>
</comment>
<gene>
    <name evidence="1" type="ORF">AK37_25090</name>
</gene>
<proteinExistence type="predicted"/>
<dbReference type="AlphaFoldDB" id="H0JZ08"/>
<sequence length="137" mass="14475">MGILPLASCVTNTDVPTTFPAVVTLAGEADRAIEGSGECFFGEIRIAPNDLVTIFGDGGPAWAQTVVEVESIDEDVEGGGHCIYVARFDTVPANQRSYTMFVDSITLPSQRSFAPQSFTGDDLRNGATFRLSGPASP</sequence>
<evidence type="ECO:0000313" key="1">
    <source>
        <dbReference type="EMBL" id="EHK80305.1"/>
    </source>
</evidence>